<feature type="domain" description="RING-type" evidence="6">
    <location>
        <begin position="16"/>
        <end position="66"/>
    </location>
</feature>
<protein>
    <submittedName>
        <fullName evidence="8">TRI33-like protein</fullName>
    </submittedName>
</protein>
<dbReference type="PROSITE" id="PS00518">
    <property type="entry name" value="ZF_RING_1"/>
    <property type="match status" value="1"/>
</dbReference>
<evidence type="ECO:0000256" key="4">
    <source>
        <dbReference type="ARBA" id="ARBA00022833"/>
    </source>
</evidence>
<evidence type="ECO:0000256" key="2">
    <source>
        <dbReference type="ARBA" id="ARBA00022723"/>
    </source>
</evidence>
<dbReference type="Gene3D" id="3.30.160.60">
    <property type="entry name" value="Classic Zinc Finger"/>
    <property type="match status" value="1"/>
</dbReference>
<organism evidence="8 9">
    <name type="scientific">Mya arenaria</name>
    <name type="common">Soft-shell clam</name>
    <dbReference type="NCBI Taxonomy" id="6604"/>
    <lineage>
        <taxon>Eukaryota</taxon>
        <taxon>Metazoa</taxon>
        <taxon>Spiralia</taxon>
        <taxon>Lophotrochozoa</taxon>
        <taxon>Mollusca</taxon>
        <taxon>Bivalvia</taxon>
        <taxon>Autobranchia</taxon>
        <taxon>Heteroconchia</taxon>
        <taxon>Euheterodonta</taxon>
        <taxon>Imparidentia</taxon>
        <taxon>Neoheterodontei</taxon>
        <taxon>Myida</taxon>
        <taxon>Myoidea</taxon>
        <taxon>Myidae</taxon>
        <taxon>Mya</taxon>
    </lineage>
</organism>
<dbReference type="Proteomes" id="UP001164746">
    <property type="component" value="Chromosome 4"/>
</dbReference>
<keyword evidence="4" id="KW-0862">Zinc</keyword>
<dbReference type="SMART" id="SM00184">
    <property type="entry name" value="RING"/>
    <property type="match status" value="2"/>
</dbReference>
<dbReference type="Pfam" id="PF00643">
    <property type="entry name" value="zf-B_box"/>
    <property type="match status" value="1"/>
</dbReference>
<accession>A0ABY7E1Z2</accession>
<evidence type="ECO:0000313" key="8">
    <source>
        <dbReference type="EMBL" id="WAR03234.1"/>
    </source>
</evidence>
<keyword evidence="2" id="KW-0479">Metal-binding</keyword>
<dbReference type="InterPro" id="IPR027370">
    <property type="entry name" value="Znf-RING_euk"/>
</dbReference>
<evidence type="ECO:0000256" key="5">
    <source>
        <dbReference type="PROSITE-ProRule" id="PRU00024"/>
    </source>
</evidence>
<dbReference type="SUPFAM" id="SSF57850">
    <property type="entry name" value="RING/U-box"/>
    <property type="match status" value="1"/>
</dbReference>
<evidence type="ECO:0000256" key="1">
    <source>
        <dbReference type="ARBA" id="ARBA00022553"/>
    </source>
</evidence>
<dbReference type="PANTHER" id="PTHR25462">
    <property type="entry name" value="BONUS, ISOFORM C-RELATED"/>
    <property type="match status" value="1"/>
</dbReference>
<dbReference type="SMART" id="SM00336">
    <property type="entry name" value="BBOX"/>
    <property type="match status" value="2"/>
</dbReference>
<proteinExistence type="predicted"/>
<dbReference type="InterPro" id="IPR047153">
    <property type="entry name" value="TRIM45/56/19-like"/>
</dbReference>
<dbReference type="InterPro" id="IPR000315">
    <property type="entry name" value="Znf_B-box"/>
</dbReference>
<dbReference type="CDD" id="cd19757">
    <property type="entry name" value="Bbox1"/>
    <property type="match status" value="1"/>
</dbReference>
<dbReference type="InterPro" id="IPR017907">
    <property type="entry name" value="Znf_RING_CS"/>
</dbReference>
<sequence length="853" mass="95438">MAEAVAVHSEGKQLTCSICQRQFREMTVSSCFHTFCLDCLRGHMTPSTPGRGLTTPGRGYTCPLCQSPVILPESVVRHLKKGDTLIPAGTVTRRYSPAVANTCDVCQDGRMALYRCLQCEQSFCSTCTNAHLKMRSSRYHEQQLIPLTGQGHLDDHQEDQKSRLSKYCERHRNDEIKFVCRQCGTLLCIVCKLLEHEGHVTKLVSEEANEIREKLTTLMQKQIGLGERLKMQMRENENRKYQYPQSLDQELSKLNIQATHMHREIDVEKERKENELLNHYDHHIETNNQDLEYRQRDYNDFMAINSEALHLLNEDNDIYVTKKGSYICKRLKEIENETKEQRKESSTPSMTFRSGQIEQNKLENMLGKLSSQPMATHRQVRVLSPQGQTFTPQRSPDGRSLADSLFEEVPINISASKNEPHPLTITPMSNFKLPYSDGIGYVYGIAPVDGDKAWVTMLDSEKVMLVNTHGEVLVTVNVGHIAEDVTDDGKGGCFITCPTSKSVKHIHISGEETVVSSVVENLAQDPHGIALLQYFDDDIQDFFQELYVTFTETRGSRMSQYDNQKGQVRIFTNTGEQLGQSFCLQSPIRIDVAPDSEDMIVSDHSAGCVMICDRAGLNVGGLYKGSENELFKPLGVCFDGFGGVLIADWRAETVTRVTMEGARLGVVVRGLKGPQSVAVKEGILWVGGREGLIQHPPDSGSDISDIGDSGGPSSSFSLPGGLFRVNMKSFGRGPELRQVQILCIIYITDKYSLKLPGFRFLLGPGELGGLSAGRFFCDCWPVNMESSASSTIITHLVDLERVSEHVDPGGRVLEGPEGRGLQVYLLQIFLSSHIMLYFPETREVTELFTWGPN</sequence>
<feature type="non-terminal residue" evidence="8">
    <location>
        <position position="853"/>
    </location>
</feature>
<keyword evidence="1" id="KW-0597">Phosphoprotein</keyword>
<evidence type="ECO:0000259" key="6">
    <source>
        <dbReference type="PROSITE" id="PS50089"/>
    </source>
</evidence>
<dbReference type="PROSITE" id="PS50089">
    <property type="entry name" value="ZF_RING_2"/>
    <property type="match status" value="1"/>
</dbReference>
<dbReference type="Pfam" id="PF13445">
    <property type="entry name" value="zf-RING_UBOX"/>
    <property type="match status" value="1"/>
</dbReference>
<gene>
    <name evidence="8" type="ORF">MAR_009792</name>
</gene>
<dbReference type="Gene3D" id="3.30.40.10">
    <property type="entry name" value="Zinc/RING finger domain, C3HC4 (zinc finger)"/>
    <property type="match status" value="1"/>
</dbReference>
<dbReference type="Gene3D" id="4.10.830.40">
    <property type="match status" value="1"/>
</dbReference>
<evidence type="ECO:0000256" key="3">
    <source>
        <dbReference type="ARBA" id="ARBA00022771"/>
    </source>
</evidence>
<dbReference type="InterPro" id="IPR001841">
    <property type="entry name" value="Znf_RING"/>
</dbReference>
<name>A0ABY7E1Z2_MYAAR</name>
<dbReference type="SUPFAM" id="SSF57845">
    <property type="entry name" value="B-box zinc-binding domain"/>
    <property type="match status" value="1"/>
</dbReference>
<dbReference type="PROSITE" id="PS50119">
    <property type="entry name" value="ZF_BBOX"/>
    <property type="match status" value="1"/>
</dbReference>
<dbReference type="Gene3D" id="2.120.10.30">
    <property type="entry name" value="TolB, C-terminal domain"/>
    <property type="match status" value="1"/>
</dbReference>
<dbReference type="EMBL" id="CP111015">
    <property type="protein sequence ID" value="WAR03234.1"/>
    <property type="molecule type" value="Genomic_DNA"/>
</dbReference>
<evidence type="ECO:0000313" key="9">
    <source>
        <dbReference type="Proteomes" id="UP001164746"/>
    </source>
</evidence>
<keyword evidence="9" id="KW-1185">Reference proteome</keyword>
<dbReference type="InterPro" id="IPR011042">
    <property type="entry name" value="6-blade_b-propeller_TolB-like"/>
</dbReference>
<dbReference type="InterPro" id="IPR013083">
    <property type="entry name" value="Znf_RING/FYVE/PHD"/>
</dbReference>
<keyword evidence="3 5" id="KW-0863">Zinc-finger</keyword>
<reference evidence="8" key="1">
    <citation type="submission" date="2022-11" db="EMBL/GenBank/DDBJ databases">
        <title>Centuries of genome instability and evolution in soft-shell clam transmissible cancer (bioRxiv).</title>
        <authorList>
            <person name="Hart S.F.M."/>
            <person name="Yonemitsu M.A."/>
            <person name="Giersch R.M."/>
            <person name="Beal B.F."/>
            <person name="Arriagada G."/>
            <person name="Davis B.W."/>
            <person name="Ostrander E.A."/>
            <person name="Goff S.P."/>
            <person name="Metzger M.J."/>
        </authorList>
    </citation>
    <scope>NUCLEOTIDE SEQUENCE</scope>
    <source>
        <strain evidence="8">MELC-2E11</strain>
        <tissue evidence="8">Siphon/mantle</tissue>
    </source>
</reference>
<evidence type="ECO:0000259" key="7">
    <source>
        <dbReference type="PROSITE" id="PS50119"/>
    </source>
</evidence>
<dbReference type="CDD" id="cd19756">
    <property type="entry name" value="Bbox2"/>
    <property type="match status" value="1"/>
</dbReference>
<dbReference type="PANTHER" id="PTHR25462:SF296">
    <property type="entry name" value="MEIOTIC P26, ISOFORM F"/>
    <property type="match status" value="1"/>
</dbReference>
<dbReference type="SUPFAM" id="SSF63829">
    <property type="entry name" value="Calcium-dependent phosphotriesterase"/>
    <property type="match status" value="1"/>
</dbReference>
<feature type="domain" description="B box-type" evidence="7">
    <location>
        <begin position="163"/>
        <end position="199"/>
    </location>
</feature>